<protein>
    <submittedName>
        <fullName evidence="1">Uncharacterized protein</fullName>
    </submittedName>
</protein>
<evidence type="ECO:0000313" key="2">
    <source>
        <dbReference type="Proteomes" id="UP000198949"/>
    </source>
</evidence>
<dbReference type="OrthoDB" id="5194610at2"/>
<reference evidence="2" key="1">
    <citation type="submission" date="2016-10" db="EMBL/GenBank/DDBJ databases">
        <authorList>
            <person name="Varghese N."/>
            <person name="Submissions S."/>
        </authorList>
    </citation>
    <scope>NUCLEOTIDE SEQUENCE [LARGE SCALE GENOMIC DNA]</scope>
    <source>
        <strain evidence="2">CGMCC 4.3516</strain>
    </source>
</reference>
<sequence>MTLEAQVEERYADYEHWLVLNAADQIVTVGKLLEQQVRTLEYLTPDYAASLAEFEPDLTGIRLNG</sequence>
<evidence type="ECO:0000313" key="1">
    <source>
        <dbReference type="EMBL" id="SDE47015.1"/>
    </source>
</evidence>
<dbReference type="Proteomes" id="UP000198949">
    <property type="component" value="Unassembled WGS sequence"/>
</dbReference>
<dbReference type="EMBL" id="FNAD01000023">
    <property type="protein sequence ID" value="SDE47015.1"/>
    <property type="molecule type" value="Genomic_DNA"/>
</dbReference>
<dbReference type="AlphaFoldDB" id="A0A1G7D8C1"/>
<name>A0A1G7D8C1_9ACTN</name>
<gene>
    <name evidence="1" type="ORF">SAMN05216270_12328</name>
</gene>
<proteinExistence type="predicted"/>
<organism evidence="1 2">
    <name type="scientific">Glycomyces harbinensis</name>
    <dbReference type="NCBI Taxonomy" id="58114"/>
    <lineage>
        <taxon>Bacteria</taxon>
        <taxon>Bacillati</taxon>
        <taxon>Actinomycetota</taxon>
        <taxon>Actinomycetes</taxon>
        <taxon>Glycomycetales</taxon>
        <taxon>Glycomycetaceae</taxon>
        <taxon>Glycomyces</taxon>
    </lineage>
</organism>
<accession>A0A1G7D8C1</accession>
<keyword evidence="2" id="KW-1185">Reference proteome</keyword>
<dbReference type="RefSeq" id="WP_091040397.1">
    <property type="nucleotide sequence ID" value="NZ_FNAD01000023.1"/>
</dbReference>